<evidence type="ECO:0000313" key="3">
    <source>
        <dbReference type="EMBL" id="TQV84400.1"/>
    </source>
</evidence>
<feature type="transmembrane region" description="Helical" evidence="1">
    <location>
        <begin position="375"/>
        <end position="405"/>
    </location>
</feature>
<dbReference type="GO" id="GO:0009432">
    <property type="term" value="P:SOS response"/>
    <property type="evidence" value="ECO:0007669"/>
    <property type="project" value="TreeGrafter"/>
</dbReference>
<dbReference type="SMART" id="SM00460">
    <property type="entry name" value="TGc"/>
    <property type="match status" value="1"/>
</dbReference>
<dbReference type="AlphaFoldDB" id="A0A545U4J1"/>
<dbReference type="RefSeq" id="WP_142933985.1">
    <property type="nucleotide sequence ID" value="NZ_ML660170.1"/>
</dbReference>
<evidence type="ECO:0000313" key="4">
    <source>
        <dbReference type="Proteomes" id="UP000315439"/>
    </source>
</evidence>
<evidence type="ECO:0000256" key="1">
    <source>
        <dbReference type="SAM" id="Phobius"/>
    </source>
</evidence>
<dbReference type="InterPro" id="IPR038765">
    <property type="entry name" value="Papain-like_cys_pep_sf"/>
</dbReference>
<dbReference type="Proteomes" id="UP000315439">
    <property type="component" value="Unassembled WGS sequence"/>
</dbReference>
<feature type="domain" description="Transglutaminase-like" evidence="2">
    <location>
        <begin position="198"/>
        <end position="259"/>
    </location>
</feature>
<dbReference type="InterPro" id="IPR039523">
    <property type="entry name" value="RimK-rel_E_lig_ATP-grasp"/>
</dbReference>
<dbReference type="SUPFAM" id="SSF56059">
    <property type="entry name" value="Glutathione synthetase ATP-binding domain-like"/>
    <property type="match status" value="1"/>
</dbReference>
<dbReference type="PANTHER" id="PTHR21621:SF0">
    <property type="entry name" value="BETA-CITRYLGLUTAMATE SYNTHASE B-RELATED"/>
    <property type="match status" value="1"/>
</dbReference>
<dbReference type="EMBL" id="VIKS01000014">
    <property type="protein sequence ID" value="TQV84400.1"/>
    <property type="molecule type" value="Genomic_DNA"/>
</dbReference>
<organism evidence="3 4">
    <name type="scientific">Aliikangiella coralliicola</name>
    <dbReference type="NCBI Taxonomy" id="2592383"/>
    <lineage>
        <taxon>Bacteria</taxon>
        <taxon>Pseudomonadati</taxon>
        <taxon>Pseudomonadota</taxon>
        <taxon>Gammaproteobacteria</taxon>
        <taxon>Oceanospirillales</taxon>
        <taxon>Pleioneaceae</taxon>
        <taxon>Aliikangiella</taxon>
    </lineage>
</organism>
<feature type="transmembrane region" description="Helical" evidence="1">
    <location>
        <begin position="343"/>
        <end position="363"/>
    </location>
</feature>
<dbReference type="Pfam" id="PF14397">
    <property type="entry name" value="ATPgrasp_ST"/>
    <property type="match status" value="1"/>
</dbReference>
<dbReference type="InterPro" id="IPR025840">
    <property type="entry name" value="7TM_transglut"/>
</dbReference>
<dbReference type="Pfam" id="PF01841">
    <property type="entry name" value="Transglut_core"/>
    <property type="match status" value="1"/>
</dbReference>
<feature type="transmembrane region" description="Helical" evidence="1">
    <location>
        <begin position="473"/>
        <end position="496"/>
    </location>
</feature>
<dbReference type="GO" id="GO:0005737">
    <property type="term" value="C:cytoplasm"/>
    <property type="evidence" value="ECO:0007669"/>
    <property type="project" value="TreeGrafter"/>
</dbReference>
<keyword evidence="1" id="KW-0812">Transmembrane</keyword>
<keyword evidence="1" id="KW-1133">Transmembrane helix</keyword>
<dbReference type="Pfam" id="PF14402">
    <property type="entry name" value="7TM_transglut"/>
    <property type="match status" value="1"/>
</dbReference>
<keyword evidence="1" id="KW-0472">Membrane</keyword>
<dbReference type="Gene3D" id="3.30.470.20">
    <property type="entry name" value="ATP-grasp fold, B domain"/>
    <property type="match status" value="1"/>
</dbReference>
<dbReference type="OrthoDB" id="336227at2"/>
<comment type="caution">
    <text evidence="3">The sequence shown here is derived from an EMBL/GenBank/DDBJ whole genome shotgun (WGS) entry which is preliminary data.</text>
</comment>
<feature type="transmembrane region" description="Helical" evidence="1">
    <location>
        <begin position="417"/>
        <end position="437"/>
    </location>
</feature>
<feature type="transmembrane region" description="Helical" evidence="1">
    <location>
        <begin position="12"/>
        <end position="31"/>
    </location>
</feature>
<evidence type="ECO:0000259" key="2">
    <source>
        <dbReference type="SMART" id="SM00460"/>
    </source>
</evidence>
<dbReference type="GO" id="GO:0018169">
    <property type="term" value="F:ribosomal S6-glutamic acid ligase activity"/>
    <property type="evidence" value="ECO:0007669"/>
    <property type="project" value="TreeGrafter"/>
</dbReference>
<keyword evidence="4" id="KW-1185">Reference proteome</keyword>
<dbReference type="InterPro" id="IPR002931">
    <property type="entry name" value="Transglutaminase-like"/>
</dbReference>
<sequence>MFKVFPWLFRHFNPILLATFAVIFAVHVISLQDFTRHLTPHSIYSLTLDMSFEQDDESINIETYIPQDAERQQVIKESVVANGLGYLVREEVSGRVAQWSGVATANNVQYKALVATQEVEYEIGDELIIPKNYPESLALFLSETNAIQISHPEIKSLWQLIQPENTRNVKAVLRSIYNYTYQQIEGAPFKGFTDALTALRLKQASCNGKSRLFVALARLNNIPARLVGGVILNEGSKKTSHQWVEVYVRGHWIPFGPTNGNFARLPANYLSLYLTDQVLFRHTADINFDYLFSIDKRLVASSLYQIDQGQPNDSDSQSGRSIDSAAINISHLLLVMGLQPETIGLFLLFPLCTLLITFLRNVLGVKTFGVFMPMLVAAACTFTGFYKGIIAFVVILLISYLAHVILDRARLLKVPRLAAIITINTMVFIGGLSLIGTSSRLEFGMLSLFPVVIISFIAERIHQMSSDENWLELIKVSLGTLLTIWLCFLILGSFMLEALFSFYPEFYLLVLVAQIYIGRWTGLRLSELYRFKNILGNKDHPVLGINKRNRHLVYKLNQKSLLKLAADKLQSKAVLKAHDIPVPKTLLAVESLANLNDVGKLLEQVNQFALKPNQGSQGNGIMIIVDKKEGEFISASGKKISKQMISQHCAEIIAGSFSQTGDTDCAYFEPLLTQHDSLQKLAPYGLSDIRVIVSKGKVISAMLRMPTKLSDGKANLHQGAVGIAIDVISGKTTNARLKQKTVSHHPDNNQPLVDVELPFWKEIIEMSLACEKAIGLGYIGVDICIDEKLGPLVLEVNGRPGIEIQNVQNRGFYGQFQNT</sequence>
<dbReference type="SUPFAM" id="SSF54001">
    <property type="entry name" value="Cysteine proteinases"/>
    <property type="match status" value="1"/>
</dbReference>
<accession>A0A545U4J1</accession>
<feature type="transmembrane region" description="Helical" evidence="1">
    <location>
        <begin position="502"/>
        <end position="522"/>
    </location>
</feature>
<feature type="transmembrane region" description="Helical" evidence="1">
    <location>
        <begin position="443"/>
        <end position="461"/>
    </location>
</feature>
<reference evidence="3 4" key="1">
    <citation type="submission" date="2019-07" db="EMBL/GenBank/DDBJ databases">
        <title>Draft genome for Aliikangiella sp. M105.</title>
        <authorList>
            <person name="Wang G."/>
        </authorList>
    </citation>
    <scope>NUCLEOTIDE SEQUENCE [LARGE SCALE GENOMIC DNA]</scope>
    <source>
        <strain evidence="3 4">M105</strain>
    </source>
</reference>
<proteinExistence type="predicted"/>
<gene>
    <name evidence="3" type="ORF">FLL46_22525</name>
</gene>
<dbReference type="Gene3D" id="3.10.620.30">
    <property type="match status" value="1"/>
</dbReference>
<name>A0A545U4J1_9GAMM</name>
<protein>
    <recommendedName>
        <fullName evidence="2">Transglutaminase-like domain-containing protein</fullName>
    </recommendedName>
</protein>
<dbReference type="PANTHER" id="PTHR21621">
    <property type="entry name" value="RIBOSOMAL PROTEIN S6 MODIFICATION PROTEIN"/>
    <property type="match status" value="1"/>
</dbReference>